<organism evidence="1 2">
    <name type="scientific">Teichococcus aerophilus</name>
    <dbReference type="NCBI Taxonomy" id="1224513"/>
    <lineage>
        <taxon>Bacteria</taxon>
        <taxon>Pseudomonadati</taxon>
        <taxon>Pseudomonadota</taxon>
        <taxon>Alphaproteobacteria</taxon>
        <taxon>Acetobacterales</taxon>
        <taxon>Roseomonadaceae</taxon>
        <taxon>Roseomonas</taxon>
    </lineage>
</organism>
<sequence length="295" mass="32682">MQNIQLARSLLKAALPFADTARRLKRRLVPYQPNMAHNGFTFDDALDMVDALRAAGVGLEGEMLEVGSGWTPIAPMLFHMAGVTHVTLTDLERLYDETSIPTAAAFLRPRLPEAARRLGMEVAALEARMAEFAPAYICPWQPGRHPADSVDIAVSRAVMEHVPAEDVAGLFRDLLRVVRPGGHMCHSIDNTDHWEHGDGRGSLMSFLCYPAESLRWRLASMNIQGYTNRFRHSDYLAAAREAGWIIVSERARVPPKVLGEVRQMRLEGRLAPEFAGRPLEDLAATATLIVARKPG</sequence>
<dbReference type="GO" id="GO:0032259">
    <property type="term" value="P:methylation"/>
    <property type="evidence" value="ECO:0007669"/>
    <property type="project" value="UniProtKB-KW"/>
</dbReference>
<evidence type="ECO:0000313" key="1">
    <source>
        <dbReference type="EMBL" id="MBC9208698.1"/>
    </source>
</evidence>
<keyword evidence="2" id="KW-1185">Reference proteome</keyword>
<proteinExistence type="predicted"/>
<gene>
    <name evidence="1" type="ORF">IBL26_17745</name>
</gene>
<dbReference type="SUPFAM" id="SSF53335">
    <property type="entry name" value="S-adenosyl-L-methionine-dependent methyltransferases"/>
    <property type="match status" value="1"/>
</dbReference>
<dbReference type="RefSeq" id="WP_187785850.1">
    <property type="nucleotide sequence ID" value="NZ_JACTVA010000037.1"/>
</dbReference>
<dbReference type="GO" id="GO:0008168">
    <property type="term" value="F:methyltransferase activity"/>
    <property type="evidence" value="ECO:0007669"/>
    <property type="project" value="UniProtKB-KW"/>
</dbReference>
<reference evidence="1 2" key="1">
    <citation type="journal article" date="2013" name="Int. J. Syst. Evol. Microbiol.">
        <title>Roseomonas aerophila sp. nov., isolated from air.</title>
        <authorList>
            <person name="Kim S.J."/>
            <person name="Weon H.Y."/>
            <person name="Ahn J.H."/>
            <person name="Hong S.B."/>
            <person name="Seok S.J."/>
            <person name="Whang K.S."/>
            <person name="Kwon S.W."/>
        </authorList>
    </citation>
    <scope>NUCLEOTIDE SEQUENCE [LARGE SCALE GENOMIC DNA]</scope>
    <source>
        <strain evidence="1 2">NBRC 108923</strain>
    </source>
</reference>
<accession>A0ABR7RQL8</accession>
<comment type="caution">
    <text evidence="1">The sequence shown here is derived from an EMBL/GenBank/DDBJ whole genome shotgun (WGS) entry which is preliminary data.</text>
</comment>
<keyword evidence="1" id="KW-0808">Transferase</keyword>
<dbReference type="InterPro" id="IPR029063">
    <property type="entry name" value="SAM-dependent_MTases_sf"/>
</dbReference>
<keyword evidence="1" id="KW-0489">Methyltransferase</keyword>
<dbReference type="Gene3D" id="3.40.50.150">
    <property type="entry name" value="Vaccinia Virus protein VP39"/>
    <property type="match status" value="1"/>
</dbReference>
<dbReference type="Proteomes" id="UP000626026">
    <property type="component" value="Unassembled WGS sequence"/>
</dbReference>
<name>A0ABR7RQL8_9PROT</name>
<evidence type="ECO:0000313" key="2">
    <source>
        <dbReference type="Proteomes" id="UP000626026"/>
    </source>
</evidence>
<protein>
    <submittedName>
        <fullName evidence="1">Class I SAM-dependent methyltransferase</fullName>
    </submittedName>
</protein>
<dbReference type="EMBL" id="JACTVA010000037">
    <property type="protein sequence ID" value="MBC9208698.1"/>
    <property type="molecule type" value="Genomic_DNA"/>
</dbReference>
<dbReference type="Pfam" id="PF13489">
    <property type="entry name" value="Methyltransf_23"/>
    <property type="match status" value="1"/>
</dbReference>